<organism evidence="2">
    <name type="scientific">Singulisphaera sp. Ch08</name>
    <dbReference type="NCBI Taxonomy" id="3120278"/>
    <lineage>
        <taxon>Bacteria</taxon>
        <taxon>Pseudomonadati</taxon>
        <taxon>Planctomycetota</taxon>
        <taxon>Planctomycetia</taxon>
        <taxon>Isosphaerales</taxon>
        <taxon>Isosphaeraceae</taxon>
        <taxon>Singulisphaera</taxon>
    </lineage>
</organism>
<keyword evidence="1" id="KW-0175">Coiled coil</keyword>
<dbReference type="EMBL" id="CP155447">
    <property type="protein sequence ID" value="XBH03378.1"/>
    <property type="molecule type" value="Genomic_DNA"/>
</dbReference>
<evidence type="ECO:0000256" key="1">
    <source>
        <dbReference type="SAM" id="Coils"/>
    </source>
</evidence>
<protein>
    <submittedName>
        <fullName evidence="2">Uncharacterized protein</fullName>
    </submittedName>
</protein>
<feature type="coiled-coil region" evidence="1">
    <location>
        <begin position="43"/>
        <end position="70"/>
    </location>
</feature>
<dbReference type="RefSeq" id="WP_406696111.1">
    <property type="nucleotide sequence ID" value="NZ_CP155447.1"/>
</dbReference>
<evidence type="ECO:0000313" key="2">
    <source>
        <dbReference type="EMBL" id="XBH03378.1"/>
    </source>
</evidence>
<proteinExistence type="predicted"/>
<sequence length="96" mass="11119">MKRLVKKIAKALWRSTLPLRRPILHKFESYLSRCLRPTEQLLSDEANTLMEHVVRELVRLQRQVDYLQQTVEELAPESGRLAIAGEIAPDEKLRAG</sequence>
<name>A0AAU7CE58_9BACT</name>
<gene>
    <name evidence="2" type="ORF">V5E97_34470</name>
</gene>
<dbReference type="AlphaFoldDB" id="A0AAU7CE58"/>
<accession>A0AAU7CE58</accession>
<reference evidence="2" key="1">
    <citation type="submission" date="2024-05" db="EMBL/GenBank/DDBJ databases">
        <title>Planctomycetes of the genus Singulisphaera possess chitinolytic capabilities.</title>
        <authorList>
            <person name="Ivanova A."/>
        </authorList>
    </citation>
    <scope>NUCLEOTIDE SEQUENCE</scope>
    <source>
        <strain evidence="2">Ch08T</strain>
    </source>
</reference>